<dbReference type="Proteomes" id="UP000033961">
    <property type="component" value="Chromosome I"/>
</dbReference>
<feature type="transmembrane region" description="Helical" evidence="6">
    <location>
        <begin position="121"/>
        <end position="142"/>
    </location>
</feature>
<keyword evidence="3 6" id="KW-0812">Transmembrane</keyword>
<feature type="transmembrane region" description="Helical" evidence="6">
    <location>
        <begin position="76"/>
        <end position="100"/>
    </location>
</feature>
<keyword evidence="4 6" id="KW-1133">Transmembrane helix</keyword>
<gene>
    <name evidence="7" type="ORF">XB16_1438</name>
</gene>
<dbReference type="GO" id="GO:0015920">
    <property type="term" value="P:lipopolysaccharide transport"/>
    <property type="evidence" value="ECO:0007669"/>
    <property type="project" value="TreeGrafter"/>
</dbReference>
<feature type="transmembrane region" description="Helical" evidence="6">
    <location>
        <begin position="36"/>
        <end position="56"/>
    </location>
</feature>
<evidence type="ECO:0000256" key="3">
    <source>
        <dbReference type="ARBA" id="ARBA00022692"/>
    </source>
</evidence>
<evidence type="ECO:0000256" key="4">
    <source>
        <dbReference type="ARBA" id="ARBA00022989"/>
    </source>
</evidence>
<proteinExistence type="predicted"/>
<evidence type="ECO:0000256" key="2">
    <source>
        <dbReference type="ARBA" id="ARBA00022475"/>
    </source>
</evidence>
<protein>
    <submittedName>
        <fullName evidence="7">Permease</fullName>
    </submittedName>
</protein>
<accession>A0A2P1QS87</accession>
<evidence type="ECO:0000256" key="5">
    <source>
        <dbReference type="ARBA" id="ARBA00023136"/>
    </source>
</evidence>
<dbReference type="PANTHER" id="PTHR33529">
    <property type="entry name" value="SLR0882 PROTEIN-RELATED"/>
    <property type="match status" value="1"/>
</dbReference>
<keyword evidence="5 6" id="KW-0472">Membrane</keyword>
<name>A0A2P1QS87_9LEPT</name>
<dbReference type="InterPro" id="IPR005495">
    <property type="entry name" value="LptG/LptF_permease"/>
</dbReference>
<dbReference type="Pfam" id="PF03739">
    <property type="entry name" value="LptF_LptG"/>
    <property type="match status" value="1"/>
</dbReference>
<evidence type="ECO:0000256" key="6">
    <source>
        <dbReference type="SAM" id="Phobius"/>
    </source>
</evidence>
<evidence type="ECO:0000313" key="8">
    <source>
        <dbReference type="Proteomes" id="UP000033961"/>
    </source>
</evidence>
<feature type="transmembrane region" description="Helical" evidence="6">
    <location>
        <begin position="359"/>
        <end position="381"/>
    </location>
</feature>
<feature type="transmembrane region" description="Helical" evidence="6">
    <location>
        <begin position="331"/>
        <end position="347"/>
    </location>
</feature>
<dbReference type="PANTHER" id="PTHR33529:SF6">
    <property type="entry name" value="YJGP_YJGQ FAMILY PERMEASE"/>
    <property type="match status" value="1"/>
</dbReference>
<keyword evidence="2" id="KW-1003">Cell membrane</keyword>
<reference evidence="7 8" key="1">
    <citation type="journal article" date="2015" name="Genome Announc.">
        <title>Draft Genome Sequences of Leptospira santarosai Strains U160, U164, and U233, Isolated from Asymptomatic Cattle.</title>
        <authorList>
            <person name="Kremer F.S."/>
            <person name="Eslabao M.R."/>
            <person name="Provisor M."/>
            <person name="Woloski R.D."/>
            <person name="Ramires O.V."/>
            <person name="Moreno L.Z."/>
            <person name="Moreno A.M."/>
            <person name="Hamond C."/>
            <person name="Lilenbaum W."/>
            <person name="Dellagostin O.A."/>
        </authorList>
    </citation>
    <scope>NUCLEOTIDE SEQUENCE [LARGE SCALE GENOMIC DNA]</scope>
    <source>
        <strain evidence="7 8">U160</strain>
    </source>
</reference>
<evidence type="ECO:0000313" key="7">
    <source>
        <dbReference type="EMBL" id="AVQ11770.1"/>
    </source>
</evidence>
<sequence>MFPIPFQPHSLKNFFRKWKQELIPPKILDRYLFGEFFKIFIGTVILLTGIMLLSLVNDNMRNFTTTKAPRYHVALFLIYSLPKIISTTVISMSLMFSICFTVGQFSVNKELVSMMAAGVSFFRIVTPLILFGILMWIVMFLATEFIVRPVNKLAKIEHDTLTEGMGTLANSVYQFHVKGKEGFYYLYFYDPDKDEINGGFNYIRLRTDGSPETVISSLKAKYNYETKLWKMKKVEEWHFDNDLKLGSQESFEEKEYELPEDPAYFKVPAGSVEEMNLFQLKEEEKRRIQKGLSYGDVLTEKHSVFALPMMTIIVTLIGTIAGYFTKKTAGVASLGITIGVVLIYYIFNSAGKSLGENGVIPPFVGVWITPSLFLGLCFWMFRRMNL</sequence>
<evidence type="ECO:0000256" key="1">
    <source>
        <dbReference type="ARBA" id="ARBA00004651"/>
    </source>
</evidence>
<dbReference type="AlphaFoldDB" id="A0A2P1QS87"/>
<organism evidence="7 8">
    <name type="scientific">Leptospira santarosai</name>
    <dbReference type="NCBI Taxonomy" id="28183"/>
    <lineage>
        <taxon>Bacteria</taxon>
        <taxon>Pseudomonadati</taxon>
        <taxon>Spirochaetota</taxon>
        <taxon>Spirochaetia</taxon>
        <taxon>Leptospirales</taxon>
        <taxon>Leptospiraceae</taxon>
        <taxon>Leptospira</taxon>
    </lineage>
</organism>
<dbReference type="EMBL" id="CP027843">
    <property type="protein sequence ID" value="AVQ11770.1"/>
    <property type="molecule type" value="Genomic_DNA"/>
</dbReference>
<comment type="subcellular location">
    <subcellularLocation>
        <location evidence="1">Cell membrane</location>
        <topology evidence="1">Multi-pass membrane protein</topology>
    </subcellularLocation>
</comment>
<feature type="transmembrane region" description="Helical" evidence="6">
    <location>
        <begin position="305"/>
        <end position="324"/>
    </location>
</feature>
<dbReference type="GO" id="GO:0043190">
    <property type="term" value="C:ATP-binding cassette (ABC) transporter complex"/>
    <property type="evidence" value="ECO:0007669"/>
    <property type="project" value="TreeGrafter"/>
</dbReference>